<dbReference type="OrthoDB" id="20982at2759"/>
<evidence type="ECO:0000256" key="1">
    <source>
        <dbReference type="SAM" id="Coils"/>
    </source>
</evidence>
<dbReference type="GO" id="GO:0005634">
    <property type="term" value="C:nucleus"/>
    <property type="evidence" value="ECO:0007669"/>
    <property type="project" value="TreeGrafter"/>
</dbReference>
<reference evidence="4" key="1">
    <citation type="submission" date="2015-01" db="EMBL/GenBank/DDBJ databases">
        <title>Transcriptome Assembly of Fopius arisanus.</title>
        <authorList>
            <person name="Geib S."/>
        </authorList>
    </citation>
    <scope>NUCLEOTIDE SEQUENCE</scope>
</reference>
<feature type="domain" description="Codanin-1 C-terminal" evidence="3">
    <location>
        <begin position="888"/>
        <end position="995"/>
    </location>
</feature>
<dbReference type="EMBL" id="GBYB01010684">
    <property type="protein sequence ID" value="JAG80451.1"/>
    <property type="molecule type" value="Transcribed_RNA"/>
</dbReference>
<accession>A0A9R1TNR0</accession>
<accession>A0A0C9R346</accession>
<dbReference type="InterPro" id="IPR040031">
    <property type="entry name" value="Codanin-1"/>
</dbReference>
<organism evidence="4">
    <name type="scientific">Fopius arisanus</name>
    <dbReference type="NCBI Taxonomy" id="64838"/>
    <lineage>
        <taxon>Eukaryota</taxon>
        <taxon>Metazoa</taxon>
        <taxon>Ecdysozoa</taxon>
        <taxon>Arthropoda</taxon>
        <taxon>Hexapoda</taxon>
        <taxon>Insecta</taxon>
        <taxon>Pterygota</taxon>
        <taxon>Neoptera</taxon>
        <taxon>Endopterygota</taxon>
        <taxon>Hymenoptera</taxon>
        <taxon>Apocrita</taxon>
        <taxon>Ichneumonoidea</taxon>
        <taxon>Braconidae</taxon>
        <taxon>Opiinae</taxon>
        <taxon>Fopius</taxon>
    </lineage>
</organism>
<dbReference type="KEGG" id="fas:105272101"/>
<feature type="region of interest" description="Disordered" evidence="2">
    <location>
        <begin position="231"/>
        <end position="277"/>
    </location>
</feature>
<sequence>MITNVLNGVLNGKLTTEVILKWLTTDKPYDIVLPDLEQTESSRAEFVQFFLNYLRKQCTGVIQNGPSEGEASLTPKKVVSEKISDTSTPVSSSLPDQLNLTCHTSTPLKNPGHNSPCYLNLTSSSFNQSSTSSRLESSPINTSMESEILNSSVASSLLIPDSPIYDGPIRRPKTPAKKSYMEEDFPALGQTHRRISKCNVNSSSNVYNSLKFEQNYTRQRKNSTQLGDFLVTSKKSSRRNNSTTQAEKSIDDVGVNIEKDLSNQKKTGNGSKRRIKPTKLEVSGGEGTVQSQLFGVISRPETKNPQFLEAQTTDQSEDIRNFESERALLKLERERKSTYHCTTELSKWQVHKATKSTEVSTCASVVTPRLSLVDNMAVLDKLADLYGNLIRRNLVPNVMAELYFIMTLIISQSKGTEHISLNVLGGTAGCKSVDEGDIEVEFIEREKTYLSTPHNCVYFATNILIHQKDLLVVLDRTTIKLLYENHHIETFKPELRHYLVELYDKKVLESNEFKETDIRTFGTNVCFQVDTDNRENFPSTIAFSKFRKQRDLFYQSLKIWEDGHQASNWCFSSALTRKINSLISLHDETVNYYHLARLFKSQLLTSCLQHPSEDSFDDQTLPMLKSWKSANLEKFKQLQGRLVTPLSSDGIVPRPSFPGVQEFYRDFLLTSANTKFNSILENCFIQEITDLNSTAFSLSDMKARETNLVESMKQKYFICICSLQLLSKFLGFLVSIPFKSEAATLIERNIQISLRSHFNPSLNLQKTLLNALVHKKLTLTIPWMVEYLAVMDPVAFRLPYYIKVCQVLYYIYRNSEVLTSPKGSLLITFILGRLFELPNFPKDLYFTCQSTFNDQRIRDEISSHLNQFEWFEDSLSPASLKKTDVLLDELELIDDRIIITCCSFLKEFKILLISETGNFGNINRHITPVSTQLSQPSTEPKVKALQLQQEDAFFHGQPDSVKKTVDFVAERIASNAVKHICRELIPSIKRKHFTVLRKAAVETMKSTPDFNNRKEKQFHHKFLNSENSPNLVALIIRDLRDYGNESIPRICQTKCTKALFSLLSEDTHTAVMKMCVKICMRLSIEKINQWLNFYIGDAVNFKQTHSEYLVFKPKQEAKEANIYIHDSSTLSPTQIIDLIRDSMWELMEKNGKWSVLTEENVLKILKRLKKALYGRKDFQTFVEKTIYVLSIDYAIHLIVYNQYLFTNTVLEEFFDLWKNYEVEDGSNKLFEGIMSCRNIQWLRYTCDSNCWKKFGNLIDRLLRGKLLEIGNFSDQCVAIFRRDLPEDVTKFLPGCMNEAIKGFNANDEETERIKMMMRWISAACSELDESENENEDYGSEAQQFRFENLTL</sequence>
<dbReference type="GeneID" id="105272101"/>
<proteinExistence type="predicted"/>
<keyword evidence="1" id="KW-0175">Coiled coil</keyword>
<name>A0A0C9R346_9HYME</name>
<feature type="coiled-coil region" evidence="1">
    <location>
        <begin position="1320"/>
        <end position="1347"/>
    </location>
</feature>
<dbReference type="Pfam" id="PF15296">
    <property type="entry name" value="Codanin-1_C"/>
    <property type="match status" value="1"/>
</dbReference>
<evidence type="ECO:0000313" key="4">
    <source>
        <dbReference type="EMBL" id="JAG80451.1"/>
    </source>
</evidence>
<keyword evidence="5" id="KW-1185">Reference proteome</keyword>
<reference evidence="6" key="2">
    <citation type="submission" date="2025-04" db="UniProtKB">
        <authorList>
            <consortium name="RefSeq"/>
        </authorList>
    </citation>
    <scope>IDENTIFICATION</scope>
    <source>
        <strain evidence="6">USDA-PBARC FA_bdor</strain>
        <tissue evidence="6">Whole organism</tissue>
    </source>
</reference>
<dbReference type="PANTHER" id="PTHR28678">
    <property type="entry name" value="CODANIN-1"/>
    <property type="match status" value="1"/>
</dbReference>
<evidence type="ECO:0000313" key="6">
    <source>
        <dbReference type="RefSeq" id="XP_011312306.1"/>
    </source>
</evidence>
<dbReference type="InterPro" id="IPR028171">
    <property type="entry name" value="Codanin-1_C"/>
</dbReference>
<evidence type="ECO:0000256" key="2">
    <source>
        <dbReference type="SAM" id="MobiDB-lite"/>
    </source>
</evidence>
<evidence type="ECO:0000259" key="3">
    <source>
        <dbReference type="Pfam" id="PF15296"/>
    </source>
</evidence>
<dbReference type="Proteomes" id="UP000694866">
    <property type="component" value="Unplaced"/>
</dbReference>
<dbReference type="CTD" id="46719"/>
<dbReference type="GO" id="GO:0006325">
    <property type="term" value="P:chromatin organization"/>
    <property type="evidence" value="ECO:0007669"/>
    <property type="project" value="TreeGrafter"/>
</dbReference>
<protein>
    <submittedName>
        <fullName evidence="4">Cdan1 protein</fullName>
    </submittedName>
    <submittedName>
        <fullName evidence="6">Codanin-1 isoform X1</fullName>
    </submittedName>
</protein>
<gene>
    <name evidence="4" type="primary">Cdan1</name>
    <name evidence="6" type="synonym">dlt</name>
    <name evidence="4" type="ORF">g.66699</name>
</gene>
<dbReference type="PANTHER" id="PTHR28678:SF1">
    <property type="entry name" value="CODANIN-1"/>
    <property type="match status" value="1"/>
</dbReference>
<dbReference type="RefSeq" id="XP_011312306.1">
    <property type="nucleotide sequence ID" value="XM_011314004.1"/>
</dbReference>
<evidence type="ECO:0000313" key="5">
    <source>
        <dbReference type="Proteomes" id="UP000694866"/>
    </source>
</evidence>